<reference evidence="1" key="1">
    <citation type="submission" date="2021-04" db="EMBL/GenBank/DDBJ databases">
        <title>Draft Genome Sequence of Pandoravirus japonicus, Isolated from the Sabaishi River of Niigata, Japan.</title>
        <authorList>
            <person name="Hosokawa N."/>
            <person name="Takahashi H."/>
            <person name="Aoki K."/>
            <person name="Takemura M."/>
        </authorList>
    </citation>
    <scope>NUCLEOTIDE SEQUENCE</scope>
</reference>
<protein>
    <submittedName>
        <fullName evidence="1">Uncharacterized protein</fullName>
    </submittedName>
</protein>
<evidence type="ECO:0000313" key="1">
    <source>
        <dbReference type="EMBL" id="BCU02801.1"/>
    </source>
</evidence>
<organism evidence="1 2">
    <name type="scientific">Pandoravirus japonicus</name>
    <dbReference type="NCBI Taxonomy" id="2823154"/>
    <lineage>
        <taxon>Viruses</taxon>
        <taxon>Pandoravirus</taxon>
    </lineage>
</organism>
<dbReference type="EMBL" id="LC625835">
    <property type="protein sequence ID" value="BCU02801.1"/>
    <property type="molecule type" value="Genomic_DNA"/>
</dbReference>
<dbReference type="InterPro" id="IPR043889">
    <property type="entry name" value="DUF5843"/>
</dbReference>
<evidence type="ECO:0000313" key="2">
    <source>
        <dbReference type="Proteomes" id="UP001253637"/>
    </source>
</evidence>
<name>A0A811BR53_9VIRU</name>
<dbReference type="Pfam" id="PF19161">
    <property type="entry name" value="DUF5843"/>
    <property type="match status" value="1"/>
</dbReference>
<proteinExistence type="predicted"/>
<dbReference type="Proteomes" id="UP001253637">
    <property type="component" value="Segment"/>
</dbReference>
<accession>A0A811BR53</accession>
<sequence length="349" mass="40210">MAHKKDLDPRIHTTPHDRLTDKLRDMALHENVERALKAIRDGGDIATWVNIALGVLERRHGVKVPTPAYLEEILLGHDRHFSLEEAEWCRRLGMRRYEEDVAAGVADLQYAHGRHPADISVQGVLGEYFFIVILFRLISRLDDTTPRGSMAETFFDAVLEAEGWTVDIKTTIPFEWSRRARPLIVHVSKSRNPPHVYALVEYLNYDPSMPLRTRITTPPRMRFSGFASSRTVFEGVGCHSLVYERAFGLAGGDHREIQYMCVVQPEKLTDRAGLWHEHVERGCLRYNKRDEDQRTRDNRLLQDPQALALDTARLRFHIEKEEARNGLPLKRGMRIALLLTNQWPRLAGI</sequence>